<evidence type="ECO:0000256" key="2">
    <source>
        <dbReference type="ARBA" id="ARBA00023015"/>
    </source>
</evidence>
<evidence type="ECO:0000256" key="4">
    <source>
        <dbReference type="ARBA" id="ARBA00023163"/>
    </source>
</evidence>
<comment type="similarity">
    <text evidence="1">Belongs to the LysR transcriptional regulatory family.</text>
</comment>
<keyword evidence="3" id="KW-0238">DNA-binding</keyword>
<dbReference type="InterPro" id="IPR058163">
    <property type="entry name" value="LysR-type_TF_proteobact-type"/>
</dbReference>
<keyword evidence="2" id="KW-0805">Transcription regulation</keyword>
<dbReference type="KEGG" id="maqu:Maq22A_2p40700"/>
<evidence type="ECO:0000313" key="7">
    <source>
        <dbReference type="Proteomes" id="UP000061432"/>
    </source>
</evidence>
<evidence type="ECO:0000256" key="1">
    <source>
        <dbReference type="ARBA" id="ARBA00009437"/>
    </source>
</evidence>
<dbReference type="InterPro" id="IPR000847">
    <property type="entry name" value="LysR_HTH_N"/>
</dbReference>
<reference evidence="7" key="2">
    <citation type="submission" date="2015-01" db="EMBL/GenBank/DDBJ databases">
        <title>Complete genome sequence of Methylobacterium aquaticum strain 22A.</title>
        <authorList>
            <person name="Tani A."/>
            <person name="Ogura Y."/>
            <person name="Hayashi T."/>
        </authorList>
    </citation>
    <scope>NUCLEOTIDE SEQUENCE [LARGE SCALE GENOMIC DNA]</scope>
    <source>
        <strain evidence="7">MA-22A</strain>
        <plasmid evidence="7">Plasmid pMaq22A_2p DNA</plasmid>
    </source>
</reference>
<dbReference type="GO" id="GO:0003700">
    <property type="term" value="F:DNA-binding transcription factor activity"/>
    <property type="evidence" value="ECO:0007669"/>
    <property type="project" value="InterPro"/>
</dbReference>
<evidence type="ECO:0000259" key="5">
    <source>
        <dbReference type="PROSITE" id="PS50931"/>
    </source>
</evidence>
<gene>
    <name evidence="6" type="ORF">Maq22A_2p40700</name>
</gene>
<dbReference type="Gene3D" id="3.40.190.290">
    <property type="match status" value="1"/>
</dbReference>
<reference evidence="6 7" key="1">
    <citation type="journal article" date="2015" name="Genome Announc.">
        <title>Complete Genome Sequence of Methylobacterium aquaticum Strain 22A, Isolated from Racomitrium japonicum Moss.</title>
        <authorList>
            <person name="Tani A."/>
            <person name="Ogura Y."/>
            <person name="Hayashi T."/>
            <person name="Kimbara K."/>
        </authorList>
    </citation>
    <scope>NUCLEOTIDE SEQUENCE [LARGE SCALE GENOMIC DNA]</scope>
    <source>
        <strain evidence="6 7">MA-22A</strain>
        <plasmid evidence="7">Plasmid pMaq22A_2p DNA</plasmid>
    </source>
</reference>
<dbReference type="Pfam" id="PF03466">
    <property type="entry name" value="LysR_substrate"/>
    <property type="match status" value="1"/>
</dbReference>
<dbReference type="SUPFAM" id="SSF46785">
    <property type="entry name" value="Winged helix' DNA-binding domain"/>
    <property type="match status" value="1"/>
</dbReference>
<keyword evidence="4" id="KW-0804">Transcription</keyword>
<dbReference type="PATRIC" id="fig|270351.10.peg.7063"/>
<dbReference type="GO" id="GO:0006351">
    <property type="term" value="P:DNA-templated transcription"/>
    <property type="evidence" value="ECO:0007669"/>
    <property type="project" value="TreeGrafter"/>
</dbReference>
<dbReference type="SUPFAM" id="SSF53850">
    <property type="entry name" value="Periplasmic binding protein-like II"/>
    <property type="match status" value="1"/>
</dbReference>
<evidence type="ECO:0000313" key="6">
    <source>
        <dbReference type="EMBL" id="BAQ49932.1"/>
    </source>
</evidence>
<name>A0A0C6FS93_9HYPH</name>
<dbReference type="InterPro" id="IPR005119">
    <property type="entry name" value="LysR_subst-bd"/>
</dbReference>
<dbReference type="FunFam" id="1.10.10.10:FF:000001">
    <property type="entry name" value="LysR family transcriptional regulator"/>
    <property type="match status" value="1"/>
</dbReference>
<accession>A0A0C6FS93</accession>
<dbReference type="PROSITE" id="PS50931">
    <property type="entry name" value="HTH_LYSR"/>
    <property type="match status" value="1"/>
</dbReference>
<protein>
    <submittedName>
        <fullName evidence="6">LysR family transcriptional regulator</fullName>
    </submittedName>
</protein>
<dbReference type="OrthoDB" id="9786526at2"/>
<dbReference type="Pfam" id="PF00126">
    <property type="entry name" value="HTH_1"/>
    <property type="match status" value="1"/>
</dbReference>
<sequence length="305" mass="32567">MDRLEAMTLLVAAVDTGSLSAAGRKLGIPLPSVSRKIADLEAHLGARLLVRTTRKLTPTDAGAAYIEACRRLLGEVEETERAVKGEYTEPRGELTMTAPLVLGRLHVLPVVTAFLSRFPDITVRFVLTDRALDLVEDHVDLAVRISHLPDSDLVTAQLGTVTRVVCGCPTFLAAHGTPRTLADLAEMPCVTFSDLAAGPAWHFATPDRTAVQAVRVRSRLHVNTAEAALDAAAAGVGLTQVLSYQAAPLVAAGRQVLVLRSFELDPVPVSVVHVGRGRLPLKLRAFLDFATPRIRASLGAIVAYA</sequence>
<dbReference type="PANTHER" id="PTHR30537:SF5">
    <property type="entry name" value="HTH-TYPE TRANSCRIPTIONAL ACTIVATOR TTDR-RELATED"/>
    <property type="match status" value="1"/>
</dbReference>
<proteinExistence type="inferred from homology"/>
<dbReference type="AlphaFoldDB" id="A0A0C6FS93"/>
<dbReference type="Gene3D" id="1.10.10.10">
    <property type="entry name" value="Winged helix-like DNA-binding domain superfamily/Winged helix DNA-binding domain"/>
    <property type="match status" value="1"/>
</dbReference>
<dbReference type="PANTHER" id="PTHR30537">
    <property type="entry name" value="HTH-TYPE TRANSCRIPTIONAL REGULATOR"/>
    <property type="match status" value="1"/>
</dbReference>
<dbReference type="RefSeq" id="WP_060851045.1">
    <property type="nucleotide sequence ID" value="NZ_AP014706.1"/>
</dbReference>
<feature type="domain" description="HTH lysR-type" evidence="5">
    <location>
        <begin position="1"/>
        <end position="59"/>
    </location>
</feature>
<geneLocation type="plasmid" evidence="7">
    <name>pMaq22A_2p DNA</name>
</geneLocation>
<dbReference type="GO" id="GO:0043565">
    <property type="term" value="F:sequence-specific DNA binding"/>
    <property type="evidence" value="ECO:0007669"/>
    <property type="project" value="TreeGrafter"/>
</dbReference>
<dbReference type="Proteomes" id="UP000061432">
    <property type="component" value="Plasmid pMaq22A_2p"/>
</dbReference>
<evidence type="ECO:0000256" key="3">
    <source>
        <dbReference type="ARBA" id="ARBA00023125"/>
    </source>
</evidence>
<dbReference type="InterPro" id="IPR036388">
    <property type="entry name" value="WH-like_DNA-bd_sf"/>
</dbReference>
<organism evidence="6 7">
    <name type="scientific">Methylobacterium aquaticum</name>
    <dbReference type="NCBI Taxonomy" id="270351"/>
    <lineage>
        <taxon>Bacteria</taxon>
        <taxon>Pseudomonadati</taxon>
        <taxon>Pseudomonadota</taxon>
        <taxon>Alphaproteobacteria</taxon>
        <taxon>Hyphomicrobiales</taxon>
        <taxon>Methylobacteriaceae</taxon>
        <taxon>Methylobacterium</taxon>
    </lineage>
</organism>
<keyword evidence="6" id="KW-0614">Plasmid</keyword>
<dbReference type="EMBL" id="AP014706">
    <property type="protein sequence ID" value="BAQ49932.1"/>
    <property type="molecule type" value="Genomic_DNA"/>
</dbReference>
<dbReference type="InterPro" id="IPR036390">
    <property type="entry name" value="WH_DNA-bd_sf"/>
</dbReference>